<dbReference type="InterPro" id="IPR002035">
    <property type="entry name" value="VWF_A"/>
</dbReference>
<dbReference type="EMBL" id="HACG01036513">
    <property type="protein sequence ID" value="CEK83378.1"/>
    <property type="molecule type" value="Transcribed_RNA"/>
</dbReference>
<dbReference type="SUPFAM" id="SSF53300">
    <property type="entry name" value="vWA-like"/>
    <property type="match status" value="2"/>
</dbReference>
<feature type="compositionally biased region" description="Polar residues" evidence="1">
    <location>
        <begin position="398"/>
        <end position="410"/>
    </location>
</feature>
<dbReference type="PRINTS" id="PR00453">
    <property type="entry name" value="VWFADOMAIN"/>
</dbReference>
<evidence type="ECO:0000256" key="1">
    <source>
        <dbReference type="SAM" id="MobiDB-lite"/>
    </source>
</evidence>
<dbReference type="AlphaFoldDB" id="A0A0B7AR70"/>
<dbReference type="PANTHER" id="PTHR24020:SF84">
    <property type="entry name" value="VWFA DOMAIN-CONTAINING PROTEIN"/>
    <property type="match status" value="1"/>
</dbReference>
<keyword evidence="2" id="KW-0732">Signal</keyword>
<feature type="signal peptide" evidence="2">
    <location>
        <begin position="1"/>
        <end position="28"/>
    </location>
</feature>
<feature type="chain" id="PRO_5002124357" description="VWFA domain-containing protein" evidence="2">
    <location>
        <begin position="29"/>
        <end position="806"/>
    </location>
</feature>
<evidence type="ECO:0000313" key="4">
    <source>
        <dbReference type="EMBL" id="CEK83378.1"/>
    </source>
</evidence>
<evidence type="ECO:0000259" key="3">
    <source>
        <dbReference type="PROSITE" id="PS50234"/>
    </source>
</evidence>
<feature type="non-terminal residue" evidence="4">
    <location>
        <position position="806"/>
    </location>
</feature>
<dbReference type="Gene3D" id="3.40.50.410">
    <property type="entry name" value="von Willebrand factor, type A domain"/>
    <property type="match status" value="2"/>
</dbReference>
<dbReference type="InterPro" id="IPR036465">
    <property type="entry name" value="vWFA_dom_sf"/>
</dbReference>
<accession>A0A0B7AR70</accession>
<feature type="domain" description="VWFA" evidence="3">
    <location>
        <begin position="40"/>
        <end position="213"/>
    </location>
</feature>
<gene>
    <name evidence="4" type="primary">ORF136666</name>
</gene>
<dbReference type="InterPro" id="IPR050525">
    <property type="entry name" value="ECM_Assembly_Org"/>
</dbReference>
<protein>
    <recommendedName>
        <fullName evidence="3">VWFA domain-containing protein</fullName>
    </recommendedName>
</protein>
<proteinExistence type="predicted"/>
<dbReference type="CDD" id="cd01450">
    <property type="entry name" value="vWFA_subfamily_ECM"/>
    <property type="match status" value="1"/>
</dbReference>
<reference evidence="4" key="1">
    <citation type="submission" date="2014-12" db="EMBL/GenBank/DDBJ databases">
        <title>Insight into the proteome of Arion vulgaris.</title>
        <authorList>
            <person name="Aradska J."/>
            <person name="Bulat T."/>
            <person name="Smidak R."/>
            <person name="Sarate P."/>
            <person name="Gangsoo J."/>
            <person name="Sialana F."/>
            <person name="Bilban M."/>
            <person name="Lubec G."/>
        </authorList>
    </citation>
    <scope>NUCLEOTIDE SEQUENCE</scope>
    <source>
        <tissue evidence="4">Skin</tissue>
    </source>
</reference>
<feature type="region of interest" description="Disordered" evidence="1">
    <location>
        <begin position="398"/>
        <end position="426"/>
    </location>
</feature>
<name>A0A0B7AR70_9EUPU</name>
<sequence length="806" mass="87663">MSREKLKHSRYAIFVAVMITYFVQTSEAAAVPNTCNGMADVIFAVDSSGSIGPQDYQLLLNFTYTVTSAFPTGPNDIQFGVIVFSTDFDNVIQLNDYKTNLELKRAIQNLKYVGGITNTAPALRSVREYSFTPANGARPNVPKIVIVITDGLSSCPSDTTTEAKLLQLSGPTVIAIGVGSGADQDELNRIASSESLVFMVDSFSVLNAIKSQLTTSVCEAQTAQLQNITSCISDSSCIGKADGNYKACSPECEEGYYYTCSHEFTYKMTCALGFYTRSNGTPYTARLVYNPDTKKCEEQVSYCPRDPQKYEVIQPKSSNPNQVKESRACLSYGESCHGKPEGNYPKCYPECQDGFYFVCSNNETYDVPCSLGHYKSQNNVSFDARMVYDTTSDSCQLSTSSCPRTPQNPLIDNPPPGPNGTSTSVEPQKCHGKADILFVIDSSGSIGEPNYNVMKFFISDLTSYFLVGENEVQFSALIFSTDIEFLFGFSDTSSNADVKQALLAARYLQGGTSTHTALTASRVYGFSSFNGARDNTPKLAIVITDGISNYPFLTATEADLLKQAGVTVISIGVGPGKDVNELKAIASSDSNVFEVDNFGVLGVIRNALVTSACESSNDGTAACVSNSCDGKANKNYPACNPECKEGYYYSCTGGNANKMPCGLGVYTYPNGTRFTARLVYNSATGSCDLNSTDCPRDPRDHVVVPPPESSRTINYNPTCISPQQSCRGKPDGDYPMCYPECQSGNFYSCSNGESYVMPCPLGWYKDAQNNQYTDKLIFNPDTDTCEYEVAFCPREVRRSVTPTPLR</sequence>
<dbReference type="SMART" id="SM00327">
    <property type="entry name" value="VWA"/>
    <property type="match status" value="2"/>
</dbReference>
<organism evidence="4">
    <name type="scientific">Arion vulgaris</name>
    <dbReference type="NCBI Taxonomy" id="1028688"/>
    <lineage>
        <taxon>Eukaryota</taxon>
        <taxon>Metazoa</taxon>
        <taxon>Spiralia</taxon>
        <taxon>Lophotrochozoa</taxon>
        <taxon>Mollusca</taxon>
        <taxon>Gastropoda</taxon>
        <taxon>Heterobranchia</taxon>
        <taxon>Euthyneura</taxon>
        <taxon>Panpulmonata</taxon>
        <taxon>Eupulmonata</taxon>
        <taxon>Stylommatophora</taxon>
        <taxon>Helicina</taxon>
        <taxon>Arionoidea</taxon>
        <taxon>Arionidae</taxon>
        <taxon>Arion</taxon>
    </lineage>
</organism>
<dbReference type="PANTHER" id="PTHR24020">
    <property type="entry name" value="COLLAGEN ALPHA"/>
    <property type="match status" value="1"/>
</dbReference>
<dbReference type="PROSITE" id="PS50234">
    <property type="entry name" value="VWFA"/>
    <property type="match status" value="2"/>
</dbReference>
<feature type="domain" description="VWFA" evidence="3">
    <location>
        <begin position="435"/>
        <end position="608"/>
    </location>
</feature>
<dbReference type="Pfam" id="PF00092">
    <property type="entry name" value="VWA"/>
    <property type="match status" value="2"/>
</dbReference>
<evidence type="ECO:0000256" key="2">
    <source>
        <dbReference type="SAM" id="SignalP"/>
    </source>
</evidence>